<comment type="caution">
    <text evidence="2">The sequence shown here is derived from an EMBL/GenBank/DDBJ whole genome shotgun (WGS) entry which is preliminary data.</text>
</comment>
<dbReference type="Proteomes" id="UP001153269">
    <property type="component" value="Unassembled WGS sequence"/>
</dbReference>
<feature type="compositionally biased region" description="Polar residues" evidence="1">
    <location>
        <begin position="291"/>
        <end position="304"/>
    </location>
</feature>
<feature type="compositionally biased region" description="Basic and acidic residues" evidence="1">
    <location>
        <begin position="101"/>
        <end position="111"/>
    </location>
</feature>
<sequence>MPELGMTSRFCKSRRCQSVVANKLLSQQQVCLVSRSVWRGVGGGGGQYGGWTGISWVGLRDACDPNDIIRGRKDIADVPETWCQAGATAQLHSGAGAVSRGRADGQRDRSSGRLQPGSIPGISGFIFRDEIKGTFLTMYSEAVMNYDGRDDRSLPVDAVQLTHMQVPIINPGALQFDSTEKKTKRRTWIDLSKNPRGFSLPCLLPPSKAPYSPKICSPRPISTAISEVSGAQKTEEGKEKQAVTEITLSWGWSILPGPQPSLLQDLRTPAGVTTSLHINNRLRHFLPHSPLTPNKPANENLSPTQPHPIGGEFIASALRQMLLGGLMLQRNMEHEAAFTEQSQNDDADFSFGEVVHTRNQPVLQHKNTWSKDAAHQIIWGRHTTALEGSEKEESEARAAACGTVLAASVILLPPLTGPSAIGAGRQRRTEVGGKAEKEAPHGRGQCSDEVEETEK</sequence>
<keyword evidence="3" id="KW-1185">Reference proteome</keyword>
<gene>
    <name evidence="2" type="ORF">PLEPLA_LOCUS31714</name>
</gene>
<feature type="compositionally biased region" description="Basic and acidic residues" evidence="1">
    <location>
        <begin position="427"/>
        <end position="441"/>
    </location>
</feature>
<name>A0A9N7YXY0_PLEPL</name>
<feature type="region of interest" description="Disordered" evidence="1">
    <location>
        <begin position="416"/>
        <end position="455"/>
    </location>
</feature>
<protein>
    <submittedName>
        <fullName evidence="2">Uncharacterized protein</fullName>
    </submittedName>
</protein>
<dbReference type="AlphaFoldDB" id="A0A9N7YXY0"/>
<evidence type="ECO:0000313" key="3">
    <source>
        <dbReference type="Proteomes" id="UP001153269"/>
    </source>
</evidence>
<reference evidence="2" key="1">
    <citation type="submission" date="2020-03" db="EMBL/GenBank/DDBJ databases">
        <authorList>
            <person name="Weist P."/>
        </authorList>
    </citation>
    <scope>NUCLEOTIDE SEQUENCE</scope>
</reference>
<evidence type="ECO:0000256" key="1">
    <source>
        <dbReference type="SAM" id="MobiDB-lite"/>
    </source>
</evidence>
<organism evidence="2 3">
    <name type="scientific">Pleuronectes platessa</name>
    <name type="common">European plaice</name>
    <dbReference type="NCBI Taxonomy" id="8262"/>
    <lineage>
        <taxon>Eukaryota</taxon>
        <taxon>Metazoa</taxon>
        <taxon>Chordata</taxon>
        <taxon>Craniata</taxon>
        <taxon>Vertebrata</taxon>
        <taxon>Euteleostomi</taxon>
        <taxon>Actinopterygii</taxon>
        <taxon>Neopterygii</taxon>
        <taxon>Teleostei</taxon>
        <taxon>Neoteleostei</taxon>
        <taxon>Acanthomorphata</taxon>
        <taxon>Carangaria</taxon>
        <taxon>Pleuronectiformes</taxon>
        <taxon>Pleuronectoidei</taxon>
        <taxon>Pleuronectidae</taxon>
        <taxon>Pleuronectes</taxon>
    </lineage>
</organism>
<dbReference type="EMBL" id="CADEAL010003257">
    <property type="protein sequence ID" value="CAB1443998.1"/>
    <property type="molecule type" value="Genomic_DNA"/>
</dbReference>
<feature type="region of interest" description="Disordered" evidence="1">
    <location>
        <begin position="94"/>
        <end position="117"/>
    </location>
</feature>
<accession>A0A9N7YXY0</accession>
<feature type="region of interest" description="Disordered" evidence="1">
    <location>
        <begin position="287"/>
        <end position="307"/>
    </location>
</feature>
<evidence type="ECO:0000313" key="2">
    <source>
        <dbReference type="EMBL" id="CAB1443998.1"/>
    </source>
</evidence>
<proteinExistence type="predicted"/>